<dbReference type="FunFam" id="3.30.160.60:FF:000634">
    <property type="entry name" value="Zinc finger X-chromosomal protein"/>
    <property type="match status" value="1"/>
</dbReference>
<evidence type="ECO:0000256" key="5">
    <source>
        <dbReference type="ARBA" id="ARBA00022833"/>
    </source>
</evidence>
<feature type="domain" description="C2H2-type" evidence="12">
    <location>
        <begin position="662"/>
        <end position="684"/>
    </location>
</feature>
<dbReference type="FunFam" id="3.30.160.60:FF:000446">
    <property type="entry name" value="Zinc finger protein"/>
    <property type="match status" value="1"/>
</dbReference>
<protein>
    <submittedName>
        <fullName evidence="13">KRAB</fullName>
    </submittedName>
</protein>
<keyword evidence="6" id="KW-0805">Transcription regulation</keyword>
<feature type="compositionally biased region" description="Basic and acidic residues" evidence="11">
    <location>
        <begin position="317"/>
        <end position="327"/>
    </location>
</feature>
<dbReference type="GO" id="GO:0008270">
    <property type="term" value="F:zinc ion binding"/>
    <property type="evidence" value="ECO:0007669"/>
    <property type="project" value="UniProtKB-KW"/>
</dbReference>
<sequence>MDNNSIPLENQQQITIDGIVDNVEHQFVLPVGQTIQEDQVQQLAIELTSDNGVKYLYILTDGTSEQKISSVENIVNAESITLQKITEEQPELQEDVCLQQSDIVVINTEQDEKLKQIEDRSCGTMTEDDYLEPEPEHTVKLLVSKETFVVPHTVTLPKVVPHTVTLPKVVFTASEPKDVVSEPIPSEPKNVVSEPIPSETVITPLTVLYGIKNPKDVSQEVTVDKTAISEVTERSNVINGQKVLENAEIRKEVQDENGQINIEKSAEPEKEISNGELLEEEINIMNEMKMVPLTKVLVSKFYKNKTGKNVTEQTDNGDSKSENKMDESALETSEDDYDNISSMEESDSDVDQSITEEEINRMETALKLDDETCKEILASLEMVEDNKEKSDGGSQNKIKGLPVYERPKTRNSTKNSIKENLMNKSTGDKKPKTFACKICSKVYTYRNTLQEHMKNHKNESYQCEKCDKTFQTPKKLASHVKRHSTKQPHLCEVCGKSFRIKETYENHLYTHSKNTEKPFKCDVCGISFIKNTYLMRHSTCHTGVKPFKCEECEMKFRTKGDLQRHERVHGEKPGVKQFKCEICNKRYCAESGLIRHERSHKGEKPHKCDICSKAFSMPGDLKRHVKTHYGGDYLPCEICNKVLTSSVGLKRHLRMHSGEKPYKCTICGNKFVDQWGLMKHKKSHEESIQPGQPSVQVKNKKSHDIAAQSEQPSVLIKNKQIHELEEPYASLTEIHITRIENELKKQQAIIVKQSETFIQTAK</sequence>
<accession>A0A8S3VQ13</accession>
<keyword evidence="2" id="KW-0479">Metal-binding</keyword>
<dbReference type="GO" id="GO:0000978">
    <property type="term" value="F:RNA polymerase II cis-regulatory region sequence-specific DNA binding"/>
    <property type="evidence" value="ECO:0007669"/>
    <property type="project" value="TreeGrafter"/>
</dbReference>
<dbReference type="OrthoDB" id="8117402at2759"/>
<keyword evidence="5" id="KW-0862">Zinc</keyword>
<dbReference type="Pfam" id="PF00096">
    <property type="entry name" value="zf-C2H2"/>
    <property type="match status" value="8"/>
</dbReference>
<feature type="compositionally biased region" description="Acidic residues" evidence="11">
    <location>
        <begin position="328"/>
        <end position="353"/>
    </location>
</feature>
<dbReference type="Pfam" id="PF13912">
    <property type="entry name" value="zf-C2H2_6"/>
    <property type="match status" value="1"/>
</dbReference>
<feature type="domain" description="C2H2-type" evidence="12">
    <location>
        <begin position="434"/>
        <end position="461"/>
    </location>
</feature>
<dbReference type="PROSITE" id="PS50157">
    <property type="entry name" value="ZINC_FINGER_C2H2_2"/>
    <property type="match status" value="9"/>
</dbReference>
<dbReference type="PANTHER" id="PTHR24399">
    <property type="entry name" value="ZINC FINGER AND BTB DOMAIN-CONTAINING"/>
    <property type="match status" value="1"/>
</dbReference>
<keyword evidence="14" id="KW-1185">Reference proteome</keyword>
<evidence type="ECO:0000313" key="13">
    <source>
        <dbReference type="EMBL" id="CAG2256141.1"/>
    </source>
</evidence>
<comment type="caution">
    <text evidence="13">The sequence shown here is derived from an EMBL/GenBank/DDBJ whole genome shotgun (WGS) entry which is preliminary data.</text>
</comment>
<feature type="domain" description="C2H2-type" evidence="12">
    <location>
        <begin position="578"/>
        <end position="605"/>
    </location>
</feature>
<feature type="region of interest" description="Disordered" evidence="11">
    <location>
        <begin position="308"/>
        <end position="353"/>
    </location>
</feature>
<dbReference type="PROSITE" id="PS00028">
    <property type="entry name" value="ZINC_FINGER_C2H2_1"/>
    <property type="match status" value="9"/>
</dbReference>
<organism evidence="13 14">
    <name type="scientific">Mytilus edulis</name>
    <name type="common">Blue mussel</name>
    <dbReference type="NCBI Taxonomy" id="6550"/>
    <lineage>
        <taxon>Eukaryota</taxon>
        <taxon>Metazoa</taxon>
        <taxon>Spiralia</taxon>
        <taxon>Lophotrochozoa</taxon>
        <taxon>Mollusca</taxon>
        <taxon>Bivalvia</taxon>
        <taxon>Autobranchia</taxon>
        <taxon>Pteriomorphia</taxon>
        <taxon>Mytilida</taxon>
        <taxon>Mytiloidea</taxon>
        <taxon>Mytilidae</taxon>
        <taxon>Mytilinae</taxon>
        <taxon>Mytilus</taxon>
    </lineage>
</organism>
<evidence type="ECO:0000256" key="2">
    <source>
        <dbReference type="ARBA" id="ARBA00022723"/>
    </source>
</evidence>
<dbReference type="EMBL" id="CAJPWZ010003296">
    <property type="protein sequence ID" value="CAG2256141.1"/>
    <property type="molecule type" value="Genomic_DNA"/>
</dbReference>
<feature type="domain" description="C2H2-type" evidence="12">
    <location>
        <begin position="634"/>
        <end position="661"/>
    </location>
</feature>
<feature type="domain" description="C2H2-type" evidence="12">
    <location>
        <begin position="461"/>
        <end position="488"/>
    </location>
</feature>
<comment type="subcellular location">
    <subcellularLocation>
        <location evidence="1">Nucleus</location>
    </subcellularLocation>
</comment>
<feature type="domain" description="C2H2-type" evidence="12">
    <location>
        <begin position="547"/>
        <end position="574"/>
    </location>
</feature>
<evidence type="ECO:0000256" key="11">
    <source>
        <dbReference type="SAM" id="MobiDB-lite"/>
    </source>
</evidence>
<dbReference type="PANTHER" id="PTHR24399:SF23">
    <property type="entry name" value="C2H2-TYPE DOMAIN-CONTAINING PROTEIN"/>
    <property type="match status" value="1"/>
</dbReference>
<keyword evidence="4 10" id="KW-0863">Zinc-finger</keyword>
<evidence type="ECO:0000256" key="9">
    <source>
        <dbReference type="ARBA" id="ARBA00023242"/>
    </source>
</evidence>
<evidence type="ECO:0000256" key="1">
    <source>
        <dbReference type="ARBA" id="ARBA00004123"/>
    </source>
</evidence>
<dbReference type="AlphaFoldDB" id="A0A8S3VQ13"/>
<keyword evidence="9" id="KW-0539">Nucleus</keyword>
<evidence type="ECO:0000256" key="10">
    <source>
        <dbReference type="PROSITE-ProRule" id="PRU00042"/>
    </source>
</evidence>
<keyword evidence="7" id="KW-0238">DNA-binding</keyword>
<evidence type="ECO:0000256" key="6">
    <source>
        <dbReference type="ARBA" id="ARBA00023015"/>
    </source>
</evidence>
<dbReference type="Gene3D" id="3.30.160.60">
    <property type="entry name" value="Classic Zinc Finger"/>
    <property type="match status" value="8"/>
</dbReference>
<evidence type="ECO:0000256" key="7">
    <source>
        <dbReference type="ARBA" id="ARBA00023125"/>
    </source>
</evidence>
<evidence type="ECO:0000256" key="8">
    <source>
        <dbReference type="ARBA" id="ARBA00023163"/>
    </source>
</evidence>
<dbReference type="InterPro" id="IPR013087">
    <property type="entry name" value="Znf_C2H2_type"/>
</dbReference>
<evidence type="ECO:0000256" key="4">
    <source>
        <dbReference type="ARBA" id="ARBA00022771"/>
    </source>
</evidence>
<feature type="domain" description="C2H2-type" evidence="12">
    <location>
        <begin position="519"/>
        <end position="546"/>
    </location>
</feature>
<dbReference type="GO" id="GO:0001227">
    <property type="term" value="F:DNA-binding transcription repressor activity, RNA polymerase II-specific"/>
    <property type="evidence" value="ECO:0007669"/>
    <property type="project" value="TreeGrafter"/>
</dbReference>
<keyword evidence="3" id="KW-0677">Repeat</keyword>
<keyword evidence="8" id="KW-0804">Transcription</keyword>
<dbReference type="SUPFAM" id="SSF57667">
    <property type="entry name" value="beta-beta-alpha zinc fingers"/>
    <property type="match status" value="5"/>
</dbReference>
<dbReference type="FunFam" id="3.30.160.60:FF:002343">
    <property type="entry name" value="Zinc finger protein 33A"/>
    <property type="match status" value="1"/>
</dbReference>
<dbReference type="FunFam" id="3.30.160.60:FF:000875">
    <property type="entry name" value="zinc finger protein 236 isoform X7"/>
    <property type="match status" value="1"/>
</dbReference>
<name>A0A8S3VQ13_MYTED</name>
<dbReference type="SMART" id="SM00355">
    <property type="entry name" value="ZnF_C2H2"/>
    <property type="match status" value="9"/>
</dbReference>
<evidence type="ECO:0000259" key="12">
    <source>
        <dbReference type="PROSITE" id="PS50157"/>
    </source>
</evidence>
<dbReference type="Proteomes" id="UP000683360">
    <property type="component" value="Unassembled WGS sequence"/>
</dbReference>
<evidence type="ECO:0000256" key="3">
    <source>
        <dbReference type="ARBA" id="ARBA00022737"/>
    </source>
</evidence>
<reference evidence="13" key="1">
    <citation type="submission" date="2021-03" db="EMBL/GenBank/DDBJ databases">
        <authorList>
            <person name="Bekaert M."/>
        </authorList>
    </citation>
    <scope>NUCLEOTIDE SEQUENCE</scope>
</reference>
<feature type="domain" description="C2H2-type" evidence="12">
    <location>
        <begin position="606"/>
        <end position="633"/>
    </location>
</feature>
<feature type="domain" description="C2H2-type" evidence="12">
    <location>
        <begin position="489"/>
        <end position="516"/>
    </location>
</feature>
<dbReference type="GO" id="GO:0005654">
    <property type="term" value="C:nucleoplasm"/>
    <property type="evidence" value="ECO:0007669"/>
    <property type="project" value="TreeGrafter"/>
</dbReference>
<evidence type="ECO:0000313" key="14">
    <source>
        <dbReference type="Proteomes" id="UP000683360"/>
    </source>
</evidence>
<gene>
    <name evidence="13" type="ORF">MEDL_67493</name>
</gene>
<proteinExistence type="predicted"/>
<dbReference type="InterPro" id="IPR036236">
    <property type="entry name" value="Znf_C2H2_sf"/>
</dbReference>